<dbReference type="GO" id="GO:0030414">
    <property type="term" value="F:peptidase inhibitor activity"/>
    <property type="evidence" value="ECO:0007669"/>
    <property type="project" value="UniProtKB-KW"/>
</dbReference>
<protein>
    <recommendedName>
        <fullName evidence="5">TIL domain-containing protein</fullName>
    </recommendedName>
</protein>
<evidence type="ECO:0000313" key="7">
    <source>
        <dbReference type="Proteomes" id="UP001231518"/>
    </source>
</evidence>
<evidence type="ECO:0000313" key="6">
    <source>
        <dbReference type="EMBL" id="KAJ8732565.1"/>
    </source>
</evidence>
<feature type="transmembrane region" description="Helical" evidence="4">
    <location>
        <begin position="6"/>
        <end position="27"/>
    </location>
</feature>
<dbReference type="AlphaFoldDB" id="A0AAD7YWT9"/>
<organism evidence="6 7">
    <name type="scientific">Mythimna separata</name>
    <name type="common">Oriental armyworm</name>
    <name type="synonym">Pseudaletia separata</name>
    <dbReference type="NCBI Taxonomy" id="271217"/>
    <lineage>
        <taxon>Eukaryota</taxon>
        <taxon>Metazoa</taxon>
        <taxon>Ecdysozoa</taxon>
        <taxon>Arthropoda</taxon>
        <taxon>Hexapoda</taxon>
        <taxon>Insecta</taxon>
        <taxon>Pterygota</taxon>
        <taxon>Neoptera</taxon>
        <taxon>Endopterygota</taxon>
        <taxon>Lepidoptera</taxon>
        <taxon>Glossata</taxon>
        <taxon>Ditrysia</taxon>
        <taxon>Noctuoidea</taxon>
        <taxon>Noctuidae</taxon>
        <taxon>Noctuinae</taxon>
        <taxon>Hadenini</taxon>
        <taxon>Mythimna</taxon>
    </lineage>
</organism>
<keyword evidence="4" id="KW-0472">Membrane</keyword>
<reference evidence="6" key="1">
    <citation type="submission" date="2023-03" db="EMBL/GenBank/DDBJ databases">
        <title>Chromosome-level genomes of two armyworms, Mythimna separata and Mythimna loreyi, provide insights into the biosynthesis and reception of sex pheromones.</title>
        <authorList>
            <person name="Zhao H."/>
        </authorList>
    </citation>
    <scope>NUCLEOTIDE SEQUENCE</scope>
    <source>
        <strain evidence="6">BeijingLab</strain>
        <tissue evidence="6">Pupa</tissue>
    </source>
</reference>
<feature type="region of interest" description="Disordered" evidence="3">
    <location>
        <begin position="36"/>
        <end position="62"/>
    </location>
</feature>
<name>A0AAD7YWT9_MYTSE</name>
<dbReference type="FunFam" id="2.10.25.10:FF:000674">
    <property type="entry name" value="Mucin-2"/>
    <property type="match status" value="1"/>
</dbReference>
<keyword evidence="7" id="KW-1185">Reference proteome</keyword>
<keyword evidence="4" id="KW-0812">Transmembrane</keyword>
<sequence length="127" mass="13438">MLNELIIIMLKFVVLLSCCIVLSVGGYRSGYTNKRSNGNSGYSTQTGSSSPPVQPRSSASAVQARAIGPINCTQPNEHYECGSACQTECATLGQQCPIVNVRCNDACYCNTGYARNSAGTCIPISQC</sequence>
<dbReference type="SUPFAM" id="SSF57567">
    <property type="entry name" value="Serine protease inhibitors"/>
    <property type="match status" value="1"/>
</dbReference>
<dbReference type="Proteomes" id="UP001231518">
    <property type="component" value="Chromosome 6"/>
</dbReference>
<dbReference type="CDD" id="cd19941">
    <property type="entry name" value="TIL"/>
    <property type="match status" value="1"/>
</dbReference>
<evidence type="ECO:0000256" key="2">
    <source>
        <dbReference type="ARBA" id="ARBA00023157"/>
    </source>
</evidence>
<dbReference type="InterPro" id="IPR036084">
    <property type="entry name" value="Ser_inhib-like_sf"/>
</dbReference>
<accession>A0AAD7YWT9</accession>
<dbReference type="Gene3D" id="2.10.25.10">
    <property type="entry name" value="Laminin"/>
    <property type="match status" value="1"/>
</dbReference>
<evidence type="ECO:0000256" key="3">
    <source>
        <dbReference type="SAM" id="MobiDB-lite"/>
    </source>
</evidence>
<dbReference type="Pfam" id="PF01826">
    <property type="entry name" value="TIL"/>
    <property type="match status" value="1"/>
</dbReference>
<comment type="caution">
    <text evidence="6">The sequence shown here is derived from an EMBL/GenBank/DDBJ whole genome shotgun (WGS) entry which is preliminary data.</text>
</comment>
<dbReference type="InterPro" id="IPR002919">
    <property type="entry name" value="TIL_dom"/>
</dbReference>
<evidence type="ECO:0000256" key="1">
    <source>
        <dbReference type="ARBA" id="ARBA00022690"/>
    </source>
</evidence>
<keyword evidence="4" id="KW-1133">Transmembrane helix</keyword>
<dbReference type="EMBL" id="JARGEI010000004">
    <property type="protein sequence ID" value="KAJ8732565.1"/>
    <property type="molecule type" value="Genomic_DNA"/>
</dbReference>
<feature type="compositionally biased region" description="Polar residues" evidence="3">
    <location>
        <begin position="36"/>
        <end position="61"/>
    </location>
</feature>
<keyword evidence="1" id="KW-0646">Protease inhibitor</keyword>
<evidence type="ECO:0000259" key="5">
    <source>
        <dbReference type="Pfam" id="PF01826"/>
    </source>
</evidence>
<evidence type="ECO:0000256" key="4">
    <source>
        <dbReference type="SAM" id="Phobius"/>
    </source>
</evidence>
<keyword evidence="2" id="KW-1015">Disulfide bond</keyword>
<gene>
    <name evidence="6" type="ORF">PYW07_015164</name>
</gene>
<proteinExistence type="predicted"/>
<feature type="domain" description="TIL" evidence="5">
    <location>
        <begin position="72"/>
        <end position="127"/>
    </location>
</feature>